<dbReference type="PANTHER" id="PTHR47982">
    <property type="entry name" value="PROLINE-RICH RECEPTOR-LIKE PROTEIN KINASE PERK4"/>
    <property type="match status" value="1"/>
</dbReference>
<dbReference type="Pfam" id="PF07714">
    <property type="entry name" value="PK_Tyr_Ser-Thr"/>
    <property type="match status" value="1"/>
</dbReference>
<dbReference type="Gene3D" id="1.10.510.10">
    <property type="entry name" value="Transferase(Phosphotransferase) domain 1"/>
    <property type="match status" value="1"/>
</dbReference>
<evidence type="ECO:0000256" key="2">
    <source>
        <dbReference type="ARBA" id="ARBA00012513"/>
    </source>
</evidence>
<evidence type="ECO:0000256" key="5">
    <source>
        <dbReference type="ARBA" id="ARBA00022679"/>
    </source>
</evidence>
<feature type="region of interest" description="Disordered" evidence="15">
    <location>
        <begin position="1"/>
        <end position="64"/>
    </location>
</feature>
<evidence type="ECO:0000256" key="12">
    <source>
        <dbReference type="ARBA" id="ARBA00047899"/>
    </source>
</evidence>
<evidence type="ECO:0000256" key="10">
    <source>
        <dbReference type="ARBA" id="ARBA00022989"/>
    </source>
</evidence>
<comment type="catalytic activity">
    <reaction evidence="12">
        <text>L-threonyl-[protein] + ATP = O-phospho-L-threonyl-[protein] + ADP + H(+)</text>
        <dbReference type="Rhea" id="RHEA:46608"/>
        <dbReference type="Rhea" id="RHEA-COMP:11060"/>
        <dbReference type="Rhea" id="RHEA-COMP:11605"/>
        <dbReference type="ChEBI" id="CHEBI:15378"/>
        <dbReference type="ChEBI" id="CHEBI:30013"/>
        <dbReference type="ChEBI" id="CHEBI:30616"/>
        <dbReference type="ChEBI" id="CHEBI:61977"/>
        <dbReference type="ChEBI" id="CHEBI:456216"/>
        <dbReference type="EC" id="2.7.11.1"/>
    </reaction>
</comment>
<evidence type="ECO:0000256" key="14">
    <source>
        <dbReference type="PROSITE-ProRule" id="PRU10141"/>
    </source>
</evidence>
<evidence type="ECO:0000256" key="6">
    <source>
        <dbReference type="ARBA" id="ARBA00022692"/>
    </source>
</evidence>
<keyword evidence="5" id="KW-0808">Transferase</keyword>
<dbReference type="Gene3D" id="3.30.200.20">
    <property type="entry name" value="Phosphorylase Kinase, domain 1"/>
    <property type="match status" value="1"/>
</dbReference>
<comment type="catalytic activity">
    <reaction evidence="13">
        <text>L-seryl-[protein] + ATP = O-phospho-L-seryl-[protein] + ADP + H(+)</text>
        <dbReference type="Rhea" id="RHEA:17989"/>
        <dbReference type="Rhea" id="RHEA-COMP:9863"/>
        <dbReference type="Rhea" id="RHEA-COMP:11604"/>
        <dbReference type="ChEBI" id="CHEBI:15378"/>
        <dbReference type="ChEBI" id="CHEBI:29999"/>
        <dbReference type="ChEBI" id="CHEBI:30616"/>
        <dbReference type="ChEBI" id="CHEBI:83421"/>
        <dbReference type="ChEBI" id="CHEBI:456216"/>
        <dbReference type="EC" id="2.7.11.1"/>
    </reaction>
</comment>
<dbReference type="PROSITE" id="PS50011">
    <property type="entry name" value="PROTEIN_KINASE_DOM"/>
    <property type="match status" value="1"/>
</dbReference>
<dbReference type="EMBL" id="CP144747">
    <property type="protein sequence ID" value="WVZ64624.1"/>
    <property type="molecule type" value="Genomic_DNA"/>
</dbReference>
<dbReference type="FunFam" id="1.10.510.10:FF:000173">
    <property type="entry name" value="proline-rich receptor-like protein kinase PERK8"/>
    <property type="match status" value="1"/>
</dbReference>
<dbReference type="CDD" id="cd14066">
    <property type="entry name" value="STKc_IRAK"/>
    <property type="match status" value="1"/>
</dbReference>
<keyword evidence="19" id="KW-1185">Reference proteome</keyword>
<dbReference type="PROSITE" id="PS00108">
    <property type="entry name" value="PROTEIN_KINASE_ST"/>
    <property type="match status" value="1"/>
</dbReference>
<evidence type="ECO:0000256" key="8">
    <source>
        <dbReference type="ARBA" id="ARBA00022777"/>
    </source>
</evidence>
<dbReference type="InterPro" id="IPR001245">
    <property type="entry name" value="Ser-Thr/Tyr_kinase_cat_dom"/>
</dbReference>
<keyword evidence="4" id="KW-0723">Serine/threonine-protein kinase</keyword>
<evidence type="ECO:0000313" key="19">
    <source>
        <dbReference type="Proteomes" id="UP001341281"/>
    </source>
</evidence>
<dbReference type="AlphaFoldDB" id="A0AAQ3T1W0"/>
<evidence type="ECO:0000256" key="3">
    <source>
        <dbReference type="ARBA" id="ARBA00022475"/>
    </source>
</evidence>
<keyword evidence="10 16" id="KW-1133">Transmembrane helix</keyword>
<feature type="compositionally biased region" description="Polar residues" evidence="15">
    <location>
        <begin position="117"/>
        <end position="127"/>
    </location>
</feature>
<gene>
    <name evidence="18" type="ORF">U9M48_014118</name>
</gene>
<dbReference type="InterPro" id="IPR047117">
    <property type="entry name" value="PERK1-13-like"/>
</dbReference>
<name>A0AAQ3T1W0_PASNO</name>
<evidence type="ECO:0000256" key="7">
    <source>
        <dbReference type="ARBA" id="ARBA00022741"/>
    </source>
</evidence>
<evidence type="ECO:0000313" key="18">
    <source>
        <dbReference type="EMBL" id="WVZ64624.1"/>
    </source>
</evidence>
<keyword evidence="11 16" id="KW-0472">Membrane</keyword>
<proteinExistence type="predicted"/>
<comment type="subcellular location">
    <subcellularLocation>
        <location evidence="1">Cell membrane</location>
        <topology evidence="1">Single-pass membrane protein</topology>
    </subcellularLocation>
</comment>
<organism evidence="18 19">
    <name type="scientific">Paspalum notatum var. saurae</name>
    <dbReference type="NCBI Taxonomy" id="547442"/>
    <lineage>
        <taxon>Eukaryota</taxon>
        <taxon>Viridiplantae</taxon>
        <taxon>Streptophyta</taxon>
        <taxon>Embryophyta</taxon>
        <taxon>Tracheophyta</taxon>
        <taxon>Spermatophyta</taxon>
        <taxon>Magnoliopsida</taxon>
        <taxon>Liliopsida</taxon>
        <taxon>Poales</taxon>
        <taxon>Poaceae</taxon>
        <taxon>PACMAD clade</taxon>
        <taxon>Panicoideae</taxon>
        <taxon>Andropogonodae</taxon>
        <taxon>Paspaleae</taxon>
        <taxon>Paspalinae</taxon>
        <taxon>Paspalum</taxon>
    </lineage>
</organism>
<evidence type="ECO:0000256" key="4">
    <source>
        <dbReference type="ARBA" id="ARBA00022527"/>
    </source>
</evidence>
<feature type="compositionally biased region" description="Low complexity" evidence="15">
    <location>
        <begin position="156"/>
        <end position="180"/>
    </location>
</feature>
<dbReference type="GO" id="GO:0005524">
    <property type="term" value="F:ATP binding"/>
    <property type="evidence" value="ECO:0007669"/>
    <property type="project" value="UniProtKB-UniRule"/>
</dbReference>
<accession>A0AAQ3T1W0</accession>
<dbReference type="InterPro" id="IPR011009">
    <property type="entry name" value="Kinase-like_dom_sf"/>
</dbReference>
<feature type="compositionally biased region" description="Pro residues" evidence="15">
    <location>
        <begin position="35"/>
        <end position="45"/>
    </location>
</feature>
<dbReference type="Proteomes" id="UP001341281">
    <property type="component" value="Chromosome 03"/>
</dbReference>
<dbReference type="PROSITE" id="PS00107">
    <property type="entry name" value="PROTEIN_KINASE_ATP"/>
    <property type="match status" value="1"/>
</dbReference>
<keyword evidence="8" id="KW-0418">Kinase</keyword>
<dbReference type="SMART" id="SM00220">
    <property type="entry name" value="S_TKc"/>
    <property type="match status" value="1"/>
</dbReference>
<keyword evidence="9 14" id="KW-0067">ATP-binding</keyword>
<sequence length="543" mass="57341">MSDGGSSPPAPPPDQPQDQQPAATPPAPAADDSPPFSPPPPPPPQSIALPPADATGPRPPAPKSKAAVAAGSAAAGVTVLLVLAVWLVLVLRKRRAAARGDRALEATTPVVVGSGGSSQAQPPNTKNIYPPKSPPPGGPLAPHNHHPLELTPPPTTTTTTAAASSDYLSSAASGGSSSSKSQHDKPPRGQPVSLPAGEVLFRGAFEYGELAAATNGFSDSNLLGRGGFGDVYVGTVDGSPVAVKRLRAGSQQGDPEFQAELQIISRVHHRNLVSLVGYCVADAGQRLLVYEFVPNLTLHHHLHATGGVEAVLDWPIRWKIAFGAAKGLAYLHEDCHPRIIHRDIKAANILLDHDFNPKVSDFGMAKFIPKENTHIATRIVGTIGYLAPEYASSGKLTEKSDVFSFGVLLLELITGMNASMPSDPDMEDTLVGWARPLLTRALELGDYDELVDPLLSGYDVDQMSRLFRCAAAAVSTSARRRPRMSQIVRHLAGDASAEEIDACGVRSSLGEAGSTDGVDTSLQFRPMRYNEIRTSRRQARAGR</sequence>
<dbReference type="PANTHER" id="PTHR47982:SF35">
    <property type="entry name" value="PROLINE-RICH RECEPTOR-LIKE PROTEIN KINASE PERK1-RELATED"/>
    <property type="match status" value="1"/>
</dbReference>
<dbReference type="FunFam" id="3.30.200.20:FF:000162">
    <property type="entry name" value="Adenine nucleotide alpha hydrolase-like domain kinase"/>
    <property type="match status" value="1"/>
</dbReference>
<keyword evidence="6 16" id="KW-0812">Transmembrane</keyword>
<evidence type="ECO:0000256" key="15">
    <source>
        <dbReference type="SAM" id="MobiDB-lite"/>
    </source>
</evidence>
<keyword evidence="7 14" id="KW-0547">Nucleotide-binding</keyword>
<feature type="region of interest" description="Disordered" evidence="15">
    <location>
        <begin position="110"/>
        <end position="194"/>
    </location>
</feature>
<dbReference type="InterPro" id="IPR017441">
    <property type="entry name" value="Protein_kinase_ATP_BS"/>
</dbReference>
<dbReference type="EC" id="2.7.11.1" evidence="2"/>
<dbReference type="GO" id="GO:0004674">
    <property type="term" value="F:protein serine/threonine kinase activity"/>
    <property type="evidence" value="ECO:0007669"/>
    <property type="project" value="UniProtKB-KW"/>
</dbReference>
<protein>
    <recommendedName>
        <fullName evidence="2">non-specific serine/threonine protein kinase</fullName>
        <ecNumber evidence="2">2.7.11.1</ecNumber>
    </recommendedName>
</protein>
<evidence type="ECO:0000256" key="13">
    <source>
        <dbReference type="ARBA" id="ARBA00048679"/>
    </source>
</evidence>
<evidence type="ECO:0000256" key="9">
    <source>
        <dbReference type="ARBA" id="ARBA00022840"/>
    </source>
</evidence>
<evidence type="ECO:0000259" key="17">
    <source>
        <dbReference type="PROSITE" id="PS50011"/>
    </source>
</evidence>
<evidence type="ECO:0000256" key="1">
    <source>
        <dbReference type="ARBA" id="ARBA00004162"/>
    </source>
</evidence>
<reference evidence="18 19" key="1">
    <citation type="submission" date="2024-02" db="EMBL/GenBank/DDBJ databases">
        <title>High-quality chromosome-scale genome assembly of Pensacola bahiagrass (Paspalum notatum Flugge var. saurae).</title>
        <authorList>
            <person name="Vega J.M."/>
            <person name="Podio M."/>
            <person name="Orjuela J."/>
            <person name="Siena L.A."/>
            <person name="Pessino S.C."/>
            <person name="Combes M.C."/>
            <person name="Mariac C."/>
            <person name="Albertini E."/>
            <person name="Pupilli F."/>
            <person name="Ortiz J.P.A."/>
            <person name="Leblanc O."/>
        </authorList>
    </citation>
    <scope>NUCLEOTIDE SEQUENCE [LARGE SCALE GENOMIC DNA]</scope>
    <source>
        <strain evidence="18">R1</strain>
        <tissue evidence="18">Leaf</tissue>
    </source>
</reference>
<feature type="domain" description="Protein kinase" evidence="17">
    <location>
        <begin position="217"/>
        <end position="493"/>
    </location>
</feature>
<dbReference type="SUPFAM" id="SSF56112">
    <property type="entry name" value="Protein kinase-like (PK-like)"/>
    <property type="match status" value="1"/>
</dbReference>
<feature type="transmembrane region" description="Helical" evidence="16">
    <location>
        <begin position="66"/>
        <end position="91"/>
    </location>
</feature>
<dbReference type="GO" id="GO:0005886">
    <property type="term" value="C:plasma membrane"/>
    <property type="evidence" value="ECO:0007669"/>
    <property type="project" value="UniProtKB-SubCell"/>
</dbReference>
<evidence type="ECO:0000256" key="11">
    <source>
        <dbReference type="ARBA" id="ARBA00023136"/>
    </source>
</evidence>
<evidence type="ECO:0000256" key="16">
    <source>
        <dbReference type="SAM" id="Phobius"/>
    </source>
</evidence>
<dbReference type="InterPro" id="IPR000719">
    <property type="entry name" value="Prot_kinase_dom"/>
</dbReference>
<dbReference type="InterPro" id="IPR008271">
    <property type="entry name" value="Ser/Thr_kinase_AS"/>
</dbReference>
<feature type="binding site" evidence="14">
    <location>
        <position position="244"/>
    </location>
    <ligand>
        <name>ATP</name>
        <dbReference type="ChEBI" id="CHEBI:30616"/>
    </ligand>
</feature>
<keyword evidence="3" id="KW-1003">Cell membrane</keyword>